<sequence>MSYKRFTSIIKRYGGSVSCEFCQNDYLSDFSGIKAKRLSSHRDTVVNSNFPGMAGMCLGFSLLGAVDVSHW</sequence>
<evidence type="ECO:0000313" key="1">
    <source>
        <dbReference type="EMBL" id="GAA4649598.1"/>
    </source>
</evidence>
<name>A0ABP8V2E1_9GAMM</name>
<evidence type="ECO:0000313" key="2">
    <source>
        <dbReference type="Proteomes" id="UP001500604"/>
    </source>
</evidence>
<reference evidence="2" key="1">
    <citation type="journal article" date="2019" name="Int. J. Syst. Evol. Microbiol.">
        <title>The Global Catalogue of Microorganisms (GCM) 10K type strain sequencing project: providing services to taxonomists for standard genome sequencing and annotation.</title>
        <authorList>
            <consortium name="The Broad Institute Genomics Platform"/>
            <consortium name="The Broad Institute Genome Sequencing Center for Infectious Disease"/>
            <person name="Wu L."/>
            <person name="Ma J."/>
        </authorList>
    </citation>
    <scope>NUCLEOTIDE SEQUENCE [LARGE SCALE GENOMIC DNA]</scope>
    <source>
        <strain evidence="2">JCM 17805</strain>
    </source>
</reference>
<protein>
    <submittedName>
        <fullName evidence="1">Uncharacterized protein</fullName>
    </submittedName>
</protein>
<accession>A0ABP8V2E1</accession>
<keyword evidence="2" id="KW-1185">Reference proteome</keyword>
<comment type="caution">
    <text evidence="1">The sequence shown here is derived from an EMBL/GenBank/DDBJ whole genome shotgun (WGS) entry which is preliminary data.</text>
</comment>
<dbReference type="EMBL" id="BAABFL010000153">
    <property type="protein sequence ID" value="GAA4649598.1"/>
    <property type="molecule type" value="Genomic_DNA"/>
</dbReference>
<dbReference type="Proteomes" id="UP001500604">
    <property type="component" value="Unassembled WGS sequence"/>
</dbReference>
<gene>
    <name evidence="1" type="ORF">GCM10023116_18720</name>
</gene>
<organism evidence="1 2">
    <name type="scientific">Kistimonas scapharcae</name>
    <dbReference type="NCBI Taxonomy" id="1036133"/>
    <lineage>
        <taxon>Bacteria</taxon>
        <taxon>Pseudomonadati</taxon>
        <taxon>Pseudomonadota</taxon>
        <taxon>Gammaproteobacteria</taxon>
        <taxon>Oceanospirillales</taxon>
        <taxon>Endozoicomonadaceae</taxon>
        <taxon>Kistimonas</taxon>
    </lineage>
</organism>
<proteinExistence type="predicted"/>